<dbReference type="Gene3D" id="6.10.140.850">
    <property type="match status" value="1"/>
</dbReference>
<dbReference type="Pfam" id="PF03965">
    <property type="entry name" value="Penicillinase_R"/>
    <property type="match status" value="1"/>
</dbReference>
<dbReference type="Proteomes" id="UP001609175">
    <property type="component" value="Unassembled WGS sequence"/>
</dbReference>
<dbReference type="InterPro" id="IPR036390">
    <property type="entry name" value="WH_DNA-bd_sf"/>
</dbReference>
<evidence type="ECO:0000256" key="2">
    <source>
        <dbReference type="ARBA" id="ARBA00023015"/>
    </source>
</evidence>
<evidence type="ECO:0000256" key="5">
    <source>
        <dbReference type="SAM" id="MobiDB-lite"/>
    </source>
</evidence>
<dbReference type="InterPro" id="IPR005650">
    <property type="entry name" value="BlaI_family"/>
</dbReference>
<proteinExistence type="inferred from homology"/>
<evidence type="ECO:0000313" key="6">
    <source>
        <dbReference type="EMBL" id="MFH5208642.1"/>
    </source>
</evidence>
<gene>
    <name evidence="6" type="ORF">ACHIPZ_10580</name>
</gene>
<dbReference type="EMBL" id="JBIMSO010000043">
    <property type="protein sequence ID" value="MFH5208642.1"/>
    <property type="molecule type" value="Genomic_DNA"/>
</dbReference>
<evidence type="ECO:0000256" key="4">
    <source>
        <dbReference type="ARBA" id="ARBA00023163"/>
    </source>
</evidence>
<organism evidence="6 7">
    <name type="scientific">Antrihabitans spumae</name>
    <dbReference type="NCBI Taxonomy" id="3373370"/>
    <lineage>
        <taxon>Bacteria</taxon>
        <taxon>Bacillati</taxon>
        <taxon>Actinomycetota</taxon>
        <taxon>Actinomycetes</taxon>
        <taxon>Mycobacteriales</taxon>
        <taxon>Nocardiaceae</taxon>
        <taxon>Antrihabitans</taxon>
    </lineage>
</organism>
<comment type="caution">
    <text evidence="6">The sequence shown here is derived from an EMBL/GenBank/DDBJ whole genome shotgun (WGS) entry which is preliminary data.</text>
</comment>
<dbReference type="RefSeq" id="WP_395114138.1">
    <property type="nucleotide sequence ID" value="NZ_JBIMSO010000043.1"/>
</dbReference>
<evidence type="ECO:0000256" key="1">
    <source>
        <dbReference type="ARBA" id="ARBA00011046"/>
    </source>
</evidence>
<evidence type="ECO:0000313" key="7">
    <source>
        <dbReference type="Proteomes" id="UP001609175"/>
    </source>
</evidence>
<name>A0ABW7JLT4_9NOCA</name>
<keyword evidence="2" id="KW-0805">Transcription regulation</keyword>
<dbReference type="Gene3D" id="1.10.10.10">
    <property type="entry name" value="Winged helix-like DNA-binding domain superfamily/Winged helix DNA-binding domain"/>
    <property type="match status" value="1"/>
</dbReference>
<feature type="region of interest" description="Disordered" evidence="5">
    <location>
        <begin position="1"/>
        <end position="22"/>
    </location>
</feature>
<sequence>MPKRETTPITVLGGGAKRRPERRFTRKKQLGDLEKLVMDYLWSVNTPTTVREVHEAISLHRSLAYTTVMTVMNRLARKDLLTQHRDSRAHRFSPTQAQSELVANMMVDALHEAHEPNGRSTALMRFVGKVGVDELATLRRTLAELDDATLRGRSA</sequence>
<keyword evidence="3" id="KW-0238">DNA-binding</keyword>
<evidence type="ECO:0000256" key="3">
    <source>
        <dbReference type="ARBA" id="ARBA00023125"/>
    </source>
</evidence>
<accession>A0ABW7JLT4</accession>
<dbReference type="SUPFAM" id="SSF46785">
    <property type="entry name" value="Winged helix' DNA-binding domain"/>
    <property type="match status" value="1"/>
</dbReference>
<reference evidence="6 7" key="1">
    <citation type="submission" date="2024-10" db="EMBL/GenBank/DDBJ databases">
        <authorList>
            <person name="Riesco R."/>
        </authorList>
    </citation>
    <scope>NUCLEOTIDE SEQUENCE [LARGE SCALE GENOMIC DNA]</scope>
    <source>
        <strain evidence="6 7">NCIMB 15449</strain>
    </source>
</reference>
<comment type="similarity">
    <text evidence="1">Belongs to the BlaI transcriptional regulatory family.</text>
</comment>
<keyword evidence="4" id="KW-0804">Transcription</keyword>
<dbReference type="InterPro" id="IPR036388">
    <property type="entry name" value="WH-like_DNA-bd_sf"/>
</dbReference>
<protein>
    <submittedName>
        <fullName evidence="6">BlaI/MecI/CopY family transcriptional regulator</fullName>
    </submittedName>
</protein>